<protein>
    <submittedName>
        <fullName evidence="2">Putative zincin peptidase</fullName>
    </submittedName>
</protein>
<dbReference type="InterPro" id="IPR021683">
    <property type="entry name" value="DUF3267"/>
</dbReference>
<gene>
    <name evidence="2" type="ORF">SAMN05216565_105204</name>
</gene>
<keyword evidence="1" id="KW-1133">Transmembrane helix</keyword>
<dbReference type="Pfam" id="PF11667">
    <property type="entry name" value="DUF3267"/>
    <property type="match status" value="1"/>
</dbReference>
<name>A0A1H0UWI3_9BACI</name>
<dbReference type="STRING" id="930152.SAMN05216565_105204"/>
<organism evidence="2 3">
    <name type="scientific">Litchfieldia salsa</name>
    <dbReference type="NCBI Taxonomy" id="930152"/>
    <lineage>
        <taxon>Bacteria</taxon>
        <taxon>Bacillati</taxon>
        <taxon>Bacillota</taxon>
        <taxon>Bacilli</taxon>
        <taxon>Bacillales</taxon>
        <taxon>Bacillaceae</taxon>
        <taxon>Litchfieldia</taxon>
    </lineage>
</organism>
<feature type="transmembrane region" description="Helical" evidence="1">
    <location>
        <begin position="18"/>
        <end position="39"/>
    </location>
</feature>
<evidence type="ECO:0000256" key="1">
    <source>
        <dbReference type="SAM" id="Phobius"/>
    </source>
</evidence>
<feature type="transmembrane region" description="Helical" evidence="1">
    <location>
        <begin position="132"/>
        <end position="153"/>
    </location>
</feature>
<dbReference type="Proteomes" id="UP000199159">
    <property type="component" value="Unassembled WGS sequence"/>
</dbReference>
<feature type="transmembrane region" description="Helical" evidence="1">
    <location>
        <begin position="106"/>
        <end position="126"/>
    </location>
</feature>
<dbReference type="RefSeq" id="WP_090854579.1">
    <property type="nucleotide sequence ID" value="NZ_FNJU01000005.1"/>
</dbReference>
<evidence type="ECO:0000313" key="3">
    <source>
        <dbReference type="Proteomes" id="UP000199159"/>
    </source>
</evidence>
<feature type="transmembrane region" description="Helical" evidence="1">
    <location>
        <begin position="51"/>
        <end position="76"/>
    </location>
</feature>
<evidence type="ECO:0000313" key="2">
    <source>
        <dbReference type="EMBL" id="SDP70288.1"/>
    </source>
</evidence>
<accession>A0A1H0UWI3</accession>
<dbReference type="EMBL" id="FNJU01000005">
    <property type="protein sequence ID" value="SDP70288.1"/>
    <property type="molecule type" value="Genomic_DNA"/>
</dbReference>
<reference evidence="3" key="1">
    <citation type="submission" date="2016-10" db="EMBL/GenBank/DDBJ databases">
        <authorList>
            <person name="Varghese N."/>
            <person name="Submissions S."/>
        </authorList>
    </citation>
    <scope>NUCLEOTIDE SEQUENCE [LARGE SCALE GENOMIC DNA]</scope>
    <source>
        <strain evidence="3">IBRC-M10078</strain>
    </source>
</reference>
<keyword evidence="1" id="KW-0812">Transmembrane</keyword>
<dbReference type="OrthoDB" id="2360495at2"/>
<keyword evidence="1" id="KW-0472">Membrane</keyword>
<dbReference type="AlphaFoldDB" id="A0A1H0UWI3"/>
<keyword evidence="3" id="KW-1185">Reference proteome</keyword>
<proteinExistence type="predicted"/>
<sequence length="179" mass="20602">MTCWKTINLSREYGFHRIVIVSFLTMLMTFILLYLPLNLVYSNIPLTEDGLVLFVLTLLVIFPIHKLLHSFPLIILRKQVKITIERTIFMLPVISVRPKCLLSKPLIMLVLITPFVSVTGFMLYGCALFPQYIHYFTIIIAVHLGICVSDFILLKQLFKAPRACIVEEIDNGYDVLINN</sequence>